<reference evidence="2 3" key="1">
    <citation type="submission" date="2018-07" db="EMBL/GenBank/DDBJ databases">
        <title>Complete Genome Sequences of Extremely Thermoacidophilic, Metal-Mobilizing Type-Strain Members of the Archaeal Family Sulfolobaceae: Acidianus brierleyi DSM-1651T, Acidianus sulfidivorans DSM-18786T, Metallosphaera hakonensis DSM-7519T, and Metallosphaera prunae DSM-10039T.</title>
        <authorList>
            <person name="Counts J.A."/>
            <person name="Kelly R.M."/>
        </authorList>
    </citation>
    <scope>NUCLEOTIDE SEQUENCE [LARGE SCALE GENOMIC DNA]</scope>
    <source>
        <strain evidence="2 3">Ron 12/II</strain>
    </source>
</reference>
<dbReference type="PANTHER" id="PTHR40072:SF1">
    <property type="entry name" value="MOLYBDOPTERIN-GUANINE DINUCLEOTIDE BIOSYNTHESIS ADAPTER PROTEIN"/>
    <property type="match status" value="1"/>
</dbReference>
<dbReference type="Proteomes" id="UP000298568">
    <property type="component" value="Chromosome"/>
</dbReference>
<name>A0A4D8RZJ8_METPR</name>
<organism evidence="2 3">
    <name type="scientific">Metallosphaera prunae</name>
    <dbReference type="NCBI Taxonomy" id="47304"/>
    <lineage>
        <taxon>Archaea</taxon>
        <taxon>Thermoproteota</taxon>
        <taxon>Thermoprotei</taxon>
        <taxon>Sulfolobales</taxon>
        <taxon>Sulfolobaceae</taxon>
        <taxon>Metallosphaera</taxon>
    </lineage>
</organism>
<dbReference type="AlphaFoldDB" id="A0A4D8RZJ8"/>
<gene>
    <name evidence="2" type="primary">mobB</name>
    <name evidence="2" type="ORF">DFR88_08060</name>
</gene>
<dbReference type="KEGG" id="mpru:DFR88_08060"/>
<accession>A0A4D8RZJ8</accession>
<dbReference type="InterPro" id="IPR052539">
    <property type="entry name" value="MGD_biosynthesis_adapter"/>
</dbReference>
<dbReference type="PANTHER" id="PTHR40072">
    <property type="entry name" value="MOLYBDOPTERIN-GUANINE DINUCLEOTIDE BIOSYNTHESIS ADAPTER PROTEIN-RELATED"/>
    <property type="match status" value="1"/>
</dbReference>
<dbReference type="GO" id="GO:0005525">
    <property type="term" value="F:GTP binding"/>
    <property type="evidence" value="ECO:0007669"/>
    <property type="project" value="InterPro"/>
</dbReference>
<dbReference type="GO" id="GO:0006777">
    <property type="term" value="P:Mo-molybdopterin cofactor biosynthetic process"/>
    <property type="evidence" value="ECO:0007669"/>
    <property type="project" value="InterPro"/>
</dbReference>
<protein>
    <submittedName>
        <fullName evidence="2">Molybdopterin-guanine dinucleotide biosynthesis protein B</fullName>
    </submittedName>
</protein>
<evidence type="ECO:0000259" key="1">
    <source>
        <dbReference type="Pfam" id="PF03205"/>
    </source>
</evidence>
<sequence>MSIHNPSIFLVNMDCIFQIVGRKDSGKTLVIERAVSALKRRGLTVATVKHTHHEINPSRKDTARFMNAGSDVTILHSNDCALLWRCSTPDYLDLIPADVVLVEGFANRDLGKKIVVNDPSDADRIVKEIVEEASQCKLEASVEVFPKQKDKMVYMTLYKLMKKWGIKEVKLLD</sequence>
<dbReference type="Gene3D" id="3.40.50.300">
    <property type="entry name" value="P-loop containing nucleotide triphosphate hydrolases"/>
    <property type="match status" value="1"/>
</dbReference>
<dbReference type="EMBL" id="CP031156">
    <property type="protein sequence ID" value="QCO30436.1"/>
    <property type="molecule type" value="Genomic_DNA"/>
</dbReference>
<proteinExistence type="predicted"/>
<feature type="domain" description="Molybdopterin-guanine dinucleotide biosynthesis protein B (MobB)" evidence="1">
    <location>
        <begin position="16"/>
        <end position="118"/>
    </location>
</feature>
<dbReference type="Pfam" id="PF03205">
    <property type="entry name" value="MobB"/>
    <property type="match status" value="1"/>
</dbReference>
<dbReference type="NCBIfam" id="TIGR00176">
    <property type="entry name" value="mobB"/>
    <property type="match status" value="1"/>
</dbReference>
<dbReference type="InterPro" id="IPR004435">
    <property type="entry name" value="MobB_dom"/>
</dbReference>
<dbReference type="InterPro" id="IPR027417">
    <property type="entry name" value="P-loop_NTPase"/>
</dbReference>
<evidence type="ECO:0000313" key="3">
    <source>
        <dbReference type="Proteomes" id="UP000298568"/>
    </source>
</evidence>
<dbReference type="SUPFAM" id="SSF52540">
    <property type="entry name" value="P-loop containing nucleoside triphosphate hydrolases"/>
    <property type="match status" value="1"/>
</dbReference>
<keyword evidence="3" id="KW-1185">Reference proteome</keyword>
<evidence type="ECO:0000313" key="2">
    <source>
        <dbReference type="EMBL" id="QCO30436.1"/>
    </source>
</evidence>